<sequence>MSFTFDGLKTLEQDPYLLHKASMNGELDIIKKIIDDILLVQKDEPKLKKLLVLKDEDDGRTILHWCITMQQEDILRYISHYYKTCKINIDSLYDNAGWTPFHLIVSSMFDSDVIVNFFLKTFDVDFENLTQGTRNKTSVLHLIATKPQKLDLIKYFLNENVDNCRNLLKIKDSLGRLPLHLAASNEKCLTIVEIMLQYSNKMSLNTRDKYGYTPLTHALAEGNLDISVLLAEKGAEYENDYDDVLKEALNDTFKRDFIKKIKQK</sequence>
<dbReference type="PANTHER" id="PTHR24198:SF165">
    <property type="entry name" value="ANKYRIN REPEAT-CONTAINING PROTEIN-RELATED"/>
    <property type="match status" value="1"/>
</dbReference>
<dbReference type="InterPro" id="IPR002110">
    <property type="entry name" value="Ankyrin_rpt"/>
</dbReference>
<keyword evidence="1" id="KW-0677">Repeat</keyword>
<keyword evidence="5" id="KW-1185">Reference proteome</keyword>
<evidence type="ECO:0000313" key="4">
    <source>
        <dbReference type="EMBL" id="OBA27913.1"/>
    </source>
</evidence>
<dbReference type="PROSITE" id="PS50088">
    <property type="entry name" value="ANK_REPEAT"/>
    <property type="match status" value="1"/>
</dbReference>
<reference evidence="5" key="1">
    <citation type="journal article" date="2016" name="Proc. Natl. Acad. Sci. U.S.A.">
        <title>Comparative genomics of biotechnologically important yeasts.</title>
        <authorList>
            <person name="Riley R."/>
            <person name="Haridas S."/>
            <person name="Wolfe K.H."/>
            <person name="Lopes M.R."/>
            <person name="Hittinger C.T."/>
            <person name="Goeker M."/>
            <person name="Salamov A.A."/>
            <person name="Wisecaver J.H."/>
            <person name="Long T.M."/>
            <person name="Calvey C.H."/>
            <person name="Aerts A.L."/>
            <person name="Barry K.W."/>
            <person name="Choi C."/>
            <person name="Clum A."/>
            <person name="Coughlan A.Y."/>
            <person name="Deshpande S."/>
            <person name="Douglass A.P."/>
            <person name="Hanson S.J."/>
            <person name="Klenk H.-P."/>
            <person name="LaButti K.M."/>
            <person name="Lapidus A."/>
            <person name="Lindquist E.A."/>
            <person name="Lipzen A.M."/>
            <person name="Meier-Kolthoff J.P."/>
            <person name="Ohm R.A."/>
            <person name="Otillar R.P."/>
            <person name="Pangilinan J.L."/>
            <person name="Peng Y."/>
            <person name="Rokas A."/>
            <person name="Rosa C.A."/>
            <person name="Scheuner C."/>
            <person name="Sibirny A.A."/>
            <person name="Slot J.C."/>
            <person name="Stielow J.B."/>
            <person name="Sun H."/>
            <person name="Kurtzman C.P."/>
            <person name="Blackwell M."/>
            <person name="Grigoriev I.V."/>
            <person name="Jeffries T.W."/>
        </authorList>
    </citation>
    <scope>NUCLEOTIDE SEQUENCE [LARGE SCALE GENOMIC DNA]</scope>
    <source>
        <strain evidence="5">NRRL Y-1626</strain>
    </source>
</reference>
<dbReference type="Proteomes" id="UP000092321">
    <property type="component" value="Unassembled WGS sequence"/>
</dbReference>
<evidence type="ECO:0000256" key="2">
    <source>
        <dbReference type="ARBA" id="ARBA00023043"/>
    </source>
</evidence>
<organism evidence="4 5">
    <name type="scientific">Hanseniaspora valbyensis NRRL Y-1626</name>
    <dbReference type="NCBI Taxonomy" id="766949"/>
    <lineage>
        <taxon>Eukaryota</taxon>
        <taxon>Fungi</taxon>
        <taxon>Dikarya</taxon>
        <taxon>Ascomycota</taxon>
        <taxon>Saccharomycotina</taxon>
        <taxon>Saccharomycetes</taxon>
        <taxon>Saccharomycodales</taxon>
        <taxon>Saccharomycodaceae</taxon>
        <taxon>Hanseniaspora</taxon>
    </lineage>
</organism>
<accession>A0A1B7TGQ1</accession>
<evidence type="ECO:0000256" key="3">
    <source>
        <dbReference type="PROSITE-ProRule" id="PRU00023"/>
    </source>
</evidence>
<keyword evidence="2 3" id="KW-0040">ANK repeat</keyword>
<dbReference type="PANTHER" id="PTHR24198">
    <property type="entry name" value="ANKYRIN REPEAT AND PROTEIN KINASE DOMAIN-CONTAINING PROTEIN"/>
    <property type="match status" value="1"/>
</dbReference>
<comment type="caution">
    <text evidence="4">The sequence shown here is derived from an EMBL/GenBank/DDBJ whole genome shotgun (WGS) entry which is preliminary data.</text>
</comment>
<dbReference type="EMBL" id="LXPE01000006">
    <property type="protein sequence ID" value="OBA27913.1"/>
    <property type="molecule type" value="Genomic_DNA"/>
</dbReference>
<dbReference type="InterPro" id="IPR036770">
    <property type="entry name" value="Ankyrin_rpt-contain_sf"/>
</dbReference>
<protein>
    <submittedName>
        <fullName evidence="4">Ankyrin</fullName>
    </submittedName>
</protein>
<name>A0A1B7TGQ1_9ASCO</name>
<dbReference type="SMART" id="SM00248">
    <property type="entry name" value="ANK"/>
    <property type="match status" value="6"/>
</dbReference>
<dbReference type="PROSITE" id="PS50297">
    <property type="entry name" value="ANK_REP_REGION"/>
    <property type="match status" value="1"/>
</dbReference>
<evidence type="ECO:0000313" key="5">
    <source>
        <dbReference type="Proteomes" id="UP000092321"/>
    </source>
</evidence>
<dbReference type="SUPFAM" id="SSF48403">
    <property type="entry name" value="Ankyrin repeat"/>
    <property type="match status" value="1"/>
</dbReference>
<gene>
    <name evidence="4" type="ORF">HANVADRAFT_52008</name>
</gene>
<dbReference type="Pfam" id="PF12796">
    <property type="entry name" value="Ank_2"/>
    <property type="match status" value="2"/>
</dbReference>
<dbReference type="OrthoDB" id="539213at2759"/>
<dbReference type="AlphaFoldDB" id="A0A1B7TGQ1"/>
<feature type="repeat" description="ANK" evidence="3">
    <location>
        <begin position="210"/>
        <end position="242"/>
    </location>
</feature>
<proteinExistence type="predicted"/>
<evidence type="ECO:0000256" key="1">
    <source>
        <dbReference type="ARBA" id="ARBA00022737"/>
    </source>
</evidence>
<dbReference type="Gene3D" id="1.25.40.20">
    <property type="entry name" value="Ankyrin repeat-containing domain"/>
    <property type="match status" value="1"/>
</dbReference>